<dbReference type="EMBL" id="BGPR01007591">
    <property type="protein sequence ID" value="GBN28067.1"/>
    <property type="molecule type" value="Genomic_DNA"/>
</dbReference>
<name>A0A4Y2NE89_ARAVE</name>
<evidence type="ECO:0000313" key="5">
    <source>
        <dbReference type="EMBL" id="GBN37362.1"/>
    </source>
</evidence>
<sequence>MFRFEATRGLFWDGSRNFEPQSDDEEDTRAGTSPPNFDTIPGGGRLASTYDLTCNRPTYIHGGSSVESDFEPRTIGFRTSNLMARSHSAVALGYY</sequence>
<reference evidence="4 6" key="1">
    <citation type="journal article" date="2019" name="Sci. Rep.">
        <title>Orb-weaving spider Araneus ventricosus genome elucidates the spidroin gene catalogue.</title>
        <authorList>
            <person name="Kono N."/>
            <person name="Nakamura H."/>
            <person name="Ohtoshi R."/>
            <person name="Moran D.A.P."/>
            <person name="Shinohara A."/>
            <person name="Yoshida Y."/>
            <person name="Fujiwara M."/>
            <person name="Mori M."/>
            <person name="Tomita M."/>
            <person name="Arakawa K."/>
        </authorList>
    </citation>
    <scope>NUCLEOTIDE SEQUENCE [LARGE SCALE GENOMIC DNA]</scope>
</reference>
<gene>
    <name evidence="5" type="ORF">AVEN_179275_1</name>
    <name evidence="2" type="ORF">AVEN_234180_1</name>
    <name evidence="3" type="ORF">AVEN_51395_1</name>
    <name evidence="4" type="ORF">AVEN_84882_1</name>
</gene>
<proteinExistence type="predicted"/>
<comment type="caution">
    <text evidence="4">The sequence shown here is derived from an EMBL/GenBank/DDBJ whole genome shotgun (WGS) entry which is preliminary data.</text>
</comment>
<accession>A0A4Y2NE89</accession>
<evidence type="ECO:0000313" key="3">
    <source>
        <dbReference type="EMBL" id="GBN28067.1"/>
    </source>
</evidence>
<evidence type="ECO:0000313" key="6">
    <source>
        <dbReference type="Proteomes" id="UP000499080"/>
    </source>
</evidence>
<keyword evidence="6" id="KW-1185">Reference proteome</keyword>
<organism evidence="4 6">
    <name type="scientific">Araneus ventricosus</name>
    <name type="common">Orbweaver spider</name>
    <name type="synonym">Epeira ventricosa</name>
    <dbReference type="NCBI Taxonomy" id="182803"/>
    <lineage>
        <taxon>Eukaryota</taxon>
        <taxon>Metazoa</taxon>
        <taxon>Ecdysozoa</taxon>
        <taxon>Arthropoda</taxon>
        <taxon>Chelicerata</taxon>
        <taxon>Arachnida</taxon>
        <taxon>Araneae</taxon>
        <taxon>Araneomorphae</taxon>
        <taxon>Entelegynae</taxon>
        <taxon>Araneoidea</taxon>
        <taxon>Araneidae</taxon>
        <taxon>Araneus</taxon>
    </lineage>
</organism>
<evidence type="ECO:0000313" key="4">
    <source>
        <dbReference type="EMBL" id="GBN37263.1"/>
    </source>
</evidence>
<dbReference type="EMBL" id="BGPR01009004">
    <property type="protein sequence ID" value="GBN37362.1"/>
    <property type="molecule type" value="Genomic_DNA"/>
</dbReference>
<protein>
    <submittedName>
        <fullName evidence="4">Uncharacterized protein</fullName>
    </submittedName>
</protein>
<dbReference type="Proteomes" id="UP000499080">
    <property type="component" value="Unassembled WGS sequence"/>
</dbReference>
<feature type="region of interest" description="Disordered" evidence="1">
    <location>
        <begin position="14"/>
        <end position="43"/>
    </location>
</feature>
<evidence type="ECO:0000256" key="1">
    <source>
        <dbReference type="SAM" id="MobiDB-lite"/>
    </source>
</evidence>
<dbReference type="AlphaFoldDB" id="A0A4Y2NE89"/>
<dbReference type="EMBL" id="BGPR01007574">
    <property type="protein sequence ID" value="GBN27949.1"/>
    <property type="molecule type" value="Genomic_DNA"/>
</dbReference>
<dbReference type="EMBL" id="BGPR01008985">
    <property type="protein sequence ID" value="GBN37263.1"/>
    <property type="molecule type" value="Genomic_DNA"/>
</dbReference>
<evidence type="ECO:0000313" key="2">
    <source>
        <dbReference type="EMBL" id="GBN27949.1"/>
    </source>
</evidence>